<evidence type="ECO:0000256" key="5">
    <source>
        <dbReference type="ARBA" id="ARBA00022989"/>
    </source>
</evidence>
<dbReference type="HOGENOM" id="CLU_086133_2_2_1"/>
<name>B3RKH0_TRIAD</name>
<keyword evidence="7 10" id="KW-0472">Membrane</keyword>
<keyword evidence="4" id="KW-0653">Protein transport</keyword>
<dbReference type="eggNOG" id="KOG3385">
    <property type="taxonomic scope" value="Eukaryota"/>
</dbReference>
<keyword evidence="6" id="KW-0333">Golgi apparatus</keyword>
<dbReference type="GO" id="GO:0015031">
    <property type="term" value="P:protein transport"/>
    <property type="evidence" value="ECO:0007669"/>
    <property type="project" value="UniProtKB-KW"/>
</dbReference>
<reference evidence="12 13" key="1">
    <citation type="journal article" date="2008" name="Nature">
        <title>The Trichoplax genome and the nature of placozoans.</title>
        <authorList>
            <person name="Srivastava M."/>
            <person name="Begovic E."/>
            <person name="Chapman J."/>
            <person name="Putnam N.H."/>
            <person name="Hellsten U."/>
            <person name="Kawashima T."/>
            <person name="Kuo A."/>
            <person name="Mitros T."/>
            <person name="Salamov A."/>
            <person name="Carpenter M.L."/>
            <person name="Signorovitch A.Y."/>
            <person name="Moreno M.A."/>
            <person name="Kamm K."/>
            <person name="Grimwood J."/>
            <person name="Schmutz J."/>
            <person name="Shapiro H."/>
            <person name="Grigoriev I.V."/>
            <person name="Buss L.W."/>
            <person name="Schierwater B."/>
            <person name="Dellaporta S.L."/>
            <person name="Rokhsar D.S."/>
        </authorList>
    </citation>
    <scope>NUCLEOTIDE SEQUENCE [LARGE SCALE GENOMIC DNA]</scope>
    <source>
        <strain evidence="12 13">Grell-BS-1999</strain>
    </source>
</reference>
<dbReference type="GO" id="GO:0005829">
    <property type="term" value="C:cytosol"/>
    <property type="evidence" value="ECO:0007669"/>
    <property type="project" value="GOC"/>
</dbReference>
<protein>
    <recommendedName>
        <fullName evidence="11">t-SNARE coiled-coil homology domain-containing protein</fullName>
    </recommendedName>
</protein>
<dbReference type="AlphaFoldDB" id="B3RKH0"/>
<dbReference type="PROSITE" id="PS50192">
    <property type="entry name" value="T_SNARE"/>
    <property type="match status" value="1"/>
</dbReference>
<evidence type="ECO:0000256" key="7">
    <source>
        <dbReference type="ARBA" id="ARBA00023136"/>
    </source>
</evidence>
<dbReference type="GO" id="GO:0031201">
    <property type="term" value="C:SNARE complex"/>
    <property type="evidence" value="ECO:0000318"/>
    <property type="project" value="GO_Central"/>
</dbReference>
<evidence type="ECO:0000256" key="4">
    <source>
        <dbReference type="ARBA" id="ARBA00022927"/>
    </source>
</evidence>
<dbReference type="GeneID" id="6749818"/>
<evidence type="ECO:0000256" key="8">
    <source>
        <dbReference type="ARBA" id="ARBA00046280"/>
    </source>
</evidence>
<sequence>MAANNGWSSRRPMKGGNFTEADRMLEEENDRQIAGLAGKVSQLKSLTVDIEGEARNHNHYLDDMQGDFEGTTTLLGGSNKRLKSMVSSASQNPRFMCYLILFIVVIFFIAYYMVGRAIAT</sequence>
<dbReference type="GO" id="GO:0000139">
    <property type="term" value="C:Golgi membrane"/>
    <property type="evidence" value="ECO:0007669"/>
    <property type="project" value="UniProtKB-SubCell"/>
</dbReference>
<evidence type="ECO:0000256" key="10">
    <source>
        <dbReference type="SAM" id="Phobius"/>
    </source>
</evidence>
<dbReference type="KEGG" id="tad:TRIADDRAFT_51677"/>
<dbReference type="GO" id="GO:2000156">
    <property type="term" value="P:regulation of retrograde vesicle-mediated transport, Golgi to ER"/>
    <property type="evidence" value="ECO:0000318"/>
    <property type="project" value="GO_Central"/>
</dbReference>
<dbReference type="InterPro" id="IPR000727">
    <property type="entry name" value="T_SNARE_dom"/>
</dbReference>
<dbReference type="EMBL" id="DS985241">
    <property type="protein sequence ID" value="EDV28598.1"/>
    <property type="molecule type" value="Genomic_DNA"/>
</dbReference>
<evidence type="ECO:0000256" key="6">
    <source>
        <dbReference type="ARBA" id="ARBA00023034"/>
    </source>
</evidence>
<dbReference type="GO" id="GO:0005484">
    <property type="term" value="F:SNAP receptor activity"/>
    <property type="evidence" value="ECO:0000318"/>
    <property type="project" value="GO_Central"/>
</dbReference>
<dbReference type="PhylomeDB" id="B3RKH0"/>
<accession>B3RKH0</accession>
<evidence type="ECO:0000256" key="1">
    <source>
        <dbReference type="ARBA" id="ARBA00004394"/>
    </source>
</evidence>
<feature type="transmembrane region" description="Helical" evidence="10">
    <location>
        <begin position="95"/>
        <end position="114"/>
    </location>
</feature>
<dbReference type="FunCoup" id="B3RKH0">
    <property type="interactions" value="463"/>
</dbReference>
<comment type="subcellular location">
    <subcellularLocation>
        <location evidence="8">Endomembrane system</location>
        <topology evidence="8">Single-pass type IV membrane protein</topology>
    </subcellularLocation>
    <subcellularLocation>
        <location evidence="1">Golgi apparatus membrane</location>
    </subcellularLocation>
</comment>
<organism evidence="12 13">
    <name type="scientific">Trichoplax adhaerens</name>
    <name type="common">Trichoplax reptans</name>
    <dbReference type="NCBI Taxonomy" id="10228"/>
    <lineage>
        <taxon>Eukaryota</taxon>
        <taxon>Metazoa</taxon>
        <taxon>Placozoa</taxon>
        <taxon>Uniplacotomia</taxon>
        <taxon>Trichoplacea</taxon>
        <taxon>Trichoplacidae</taxon>
        <taxon>Trichoplax</taxon>
    </lineage>
</organism>
<dbReference type="InParanoid" id="B3RKH0"/>
<evidence type="ECO:0000313" key="12">
    <source>
        <dbReference type="EMBL" id="EDV28598.1"/>
    </source>
</evidence>
<dbReference type="OrthoDB" id="261831at2759"/>
<evidence type="ECO:0000259" key="11">
    <source>
        <dbReference type="PROSITE" id="PS50192"/>
    </source>
</evidence>
<dbReference type="Gene3D" id="1.20.5.110">
    <property type="match status" value="1"/>
</dbReference>
<dbReference type="OMA" id="RLMCYLI"/>
<dbReference type="InterPro" id="IPR039899">
    <property type="entry name" value="BET1_SNARE"/>
</dbReference>
<keyword evidence="13" id="KW-1185">Reference proteome</keyword>
<evidence type="ECO:0000256" key="2">
    <source>
        <dbReference type="ARBA" id="ARBA00022448"/>
    </source>
</evidence>
<evidence type="ECO:0000256" key="9">
    <source>
        <dbReference type="SAM" id="MobiDB-lite"/>
    </source>
</evidence>
<evidence type="ECO:0000256" key="3">
    <source>
        <dbReference type="ARBA" id="ARBA00022692"/>
    </source>
</evidence>
<evidence type="ECO:0000313" key="13">
    <source>
        <dbReference type="Proteomes" id="UP000009022"/>
    </source>
</evidence>
<dbReference type="CDD" id="cd15853">
    <property type="entry name" value="SNARE_Bet1"/>
    <property type="match status" value="1"/>
</dbReference>
<dbReference type="PANTHER" id="PTHR12791">
    <property type="entry name" value="GOLGI SNARE BET1-RELATED"/>
    <property type="match status" value="1"/>
</dbReference>
<proteinExistence type="predicted"/>
<dbReference type="RefSeq" id="XP_002107800.1">
    <property type="nucleotide sequence ID" value="XM_002107764.1"/>
</dbReference>
<dbReference type="CTD" id="6749818"/>
<dbReference type="GO" id="GO:0042147">
    <property type="term" value="P:retrograde transport, endosome to Golgi"/>
    <property type="evidence" value="ECO:0000318"/>
    <property type="project" value="GO_Central"/>
</dbReference>
<dbReference type="Proteomes" id="UP000009022">
    <property type="component" value="Unassembled WGS sequence"/>
</dbReference>
<dbReference type="SUPFAM" id="SSF58038">
    <property type="entry name" value="SNARE fusion complex"/>
    <property type="match status" value="1"/>
</dbReference>
<keyword evidence="5 10" id="KW-1133">Transmembrane helix</keyword>
<keyword evidence="2" id="KW-0813">Transport</keyword>
<feature type="domain" description="T-SNARE coiled-coil homology" evidence="11">
    <location>
        <begin position="23"/>
        <end position="85"/>
    </location>
</feature>
<feature type="region of interest" description="Disordered" evidence="9">
    <location>
        <begin position="1"/>
        <end position="24"/>
    </location>
</feature>
<dbReference type="STRING" id="10228.B3RKH0"/>
<keyword evidence="3 10" id="KW-0812">Transmembrane</keyword>
<gene>
    <name evidence="12" type="ORF">TRIADDRAFT_51677</name>
</gene>